<dbReference type="EMBL" id="JAVDQD010000002">
    <property type="protein sequence ID" value="MDR6239489.1"/>
    <property type="molecule type" value="Genomic_DNA"/>
</dbReference>
<comment type="caution">
    <text evidence="1">The sequence shown here is derived from an EMBL/GenBank/DDBJ whole genome shotgun (WGS) entry which is preliminary data.</text>
</comment>
<dbReference type="RefSeq" id="WP_309939155.1">
    <property type="nucleotide sequence ID" value="NZ_AP025305.1"/>
</dbReference>
<organism evidence="1 2">
    <name type="scientific">Aureibacter tunicatorum</name>
    <dbReference type="NCBI Taxonomy" id="866807"/>
    <lineage>
        <taxon>Bacteria</taxon>
        <taxon>Pseudomonadati</taxon>
        <taxon>Bacteroidota</taxon>
        <taxon>Cytophagia</taxon>
        <taxon>Cytophagales</taxon>
        <taxon>Persicobacteraceae</taxon>
        <taxon>Aureibacter</taxon>
    </lineage>
</organism>
<evidence type="ECO:0000313" key="1">
    <source>
        <dbReference type="EMBL" id="MDR6239489.1"/>
    </source>
</evidence>
<gene>
    <name evidence="1" type="ORF">HNQ88_002526</name>
</gene>
<keyword evidence="2" id="KW-1185">Reference proteome</keyword>
<name>A0AAE3XP58_9BACT</name>
<accession>A0AAE3XP58</accession>
<proteinExistence type="predicted"/>
<evidence type="ECO:0000313" key="2">
    <source>
        <dbReference type="Proteomes" id="UP001185092"/>
    </source>
</evidence>
<dbReference type="Proteomes" id="UP001185092">
    <property type="component" value="Unassembled WGS sequence"/>
</dbReference>
<dbReference type="AlphaFoldDB" id="A0AAE3XP58"/>
<protein>
    <submittedName>
        <fullName evidence="1">Uncharacterized protein</fullName>
    </submittedName>
</protein>
<reference evidence="1" key="1">
    <citation type="submission" date="2023-07" db="EMBL/GenBank/DDBJ databases">
        <title>Genomic Encyclopedia of Type Strains, Phase IV (KMG-IV): sequencing the most valuable type-strain genomes for metagenomic binning, comparative biology and taxonomic classification.</title>
        <authorList>
            <person name="Goeker M."/>
        </authorList>
    </citation>
    <scope>NUCLEOTIDE SEQUENCE</scope>
    <source>
        <strain evidence="1">DSM 26174</strain>
    </source>
</reference>
<sequence length="106" mass="12673">MSRPTKKKNFRKIVIGKDVFLWKFDEIIIIYPIENKNNCLKVEFGWHDRWLHINDQENMPNKHDPKVVTPSFVKEAIKAAFDLKWDFRAKASIFLMKYDDGKFSVI</sequence>